<feature type="domain" description="Myosin motor" evidence="12">
    <location>
        <begin position="1"/>
        <end position="43"/>
    </location>
</feature>
<dbReference type="Gene3D" id="3.40.850.10">
    <property type="entry name" value="Kinesin motor domain"/>
    <property type="match status" value="1"/>
</dbReference>
<keyword evidence="10" id="KW-0966">Cell projection</keyword>
<keyword evidence="5" id="KW-0547">Nucleotide-binding</keyword>
<evidence type="ECO:0000256" key="8">
    <source>
        <dbReference type="ARBA" id="ARBA00023175"/>
    </source>
</evidence>
<dbReference type="GO" id="GO:0005524">
    <property type="term" value="F:ATP binding"/>
    <property type="evidence" value="ECO:0007669"/>
    <property type="project" value="UniProtKB-KW"/>
</dbReference>
<keyword evidence="6" id="KW-0067">ATP-binding</keyword>
<comment type="caution">
    <text evidence="11">Lacks conserved residue(s) required for the propagation of feature annotation.</text>
</comment>
<dbReference type="GO" id="GO:0042995">
    <property type="term" value="C:cell projection"/>
    <property type="evidence" value="ECO:0007669"/>
    <property type="project" value="UniProtKB-SubCell"/>
</dbReference>
<dbReference type="SUPFAM" id="SSF52540">
    <property type="entry name" value="P-loop containing nucleoside triphosphate hydrolases"/>
    <property type="match status" value="1"/>
</dbReference>
<dbReference type="Proteomes" id="UP000681967">
    <property type="component" value="Unassembled WGS sequence"/>
</dbReference>
<keyword evidence="8" id="KW-0505">Motor protein</keyword>
<evidence type="ECO:0000256" key="6">
    <source>
        <dbReference type="ARBA" id="ARBA00022840"/>
    </source>
</evidence>
<comment type="subcellular location">
    <subcellularLocation>
        <location evidence="2">Cell projection</location>
    </subcellularLocation>
    <subcellularLocation>
        <location evidence="1">Cytoplasm</location>
        <location evidence="1">Cytoskeleton</location>
    </subcellularLocation>
</comment>
<dbReference type="InterPro" id="IPR027417">
    <property type="entry name" value="P-loop_NTPase"/>
</dbReference>
<keyword evidence="4" id="KW-0677">Repeat</keyword>
<evidence type="ECO:0000256" key="3">
    <source>
        <dbReference type="ARBA" id="ARBA00022490"/>
    </source>
</evidence>
<dbReference type="GO" id="GO:0004674">
    <property type="term" value="F:protein serine/threonine kinase activity"/>
    <property type="evidence" value="ECO:0007669"/>
    <property type="project" value="TreeGrafter"/>
</dbReference>
<feature type="non-terminal residue" evidence="13">
    <location>
        <position position="43"/>
    </location>
</feature>
<dbReference type="PANTHER" id="PTHR46256">
    <property type="entry name" value="AGAP011099-PA"/>
    <property type="match status" value="1"/>
</dbReference>
<reference evidence="13" key="1">
    <citation type="submission" date="2021-02" db="EMBL/GenBank/DDBJ databases">
        <authorList>
            <person name="Nowell W R."/>
        </authorList>
    </citation>
    <scope>NUCLEOTIDE SEQUENCE</scope>
</reference>
<keyword evidence="7 11" id="KW-0518">Myosin</keyword>
<keyword evidence="3" id="KW-0963">Cytoplasm</keyword>
<evidence type="ECO:0000256" key="5">
    <source>
        <dbReference type="ARBA" id="ARBA00022741"/>
    </source>
</evidence>
<dbReference type="EMBL" id="CAJOBJ010204232">
    <property type="protein sequence ID" value="CAF4992205.1"/>
    <property type="molecule type" value="Genomic_DNA"/>
</dbReference>
<dbReference type="Proteomes" id="UP000681720">
    <property type="component" value="Unassembled WGS sequence"/>
</dbReference>
<dbReference type="GO" id="GO:0030832">
    <property type="term" value="P:regulation of actin filament length"/>
    <property type="evidence" value="ECO:0007669"/>
    <property type="project" value="TreeGrafter"/>
</dbReference>
<dbReference type="InterPro" id="IPR001609">
    <property type="entry name" value="Myosin_head_motor_dom-like"/>
</dbReference>
<dbReference type="InterPro" id="IPR052409">
    <property type="entry name" value="Myosin-III_kinase_activity"/>
</dbReference>
<evidence type="ECO:0000313" key="13">
    <source>
        <dbReference type="EMBL" id="CAF4531935.1"/>
    </source>
</evidence>
<dbReference type="EMBL" id="CAJOBH010084287">
    <property type="protein sequence ID" value="CAF4531935.1"/>
    <property type="molecule type" value="Genomic_DNA"/>
</dbReference>
<protein>
    <recommendedName>
        <fullName evidence="12">Myosin motor domain-containing protein</fullName>
    </recommendedName>
</protein>
<evidence type="ECO:0000256" key="9">
    <source>
        <dbReference type="ARBA" id="ARBA00023212"/>
    </source>
</evidence>
<keyword evidence="11" id="KW-0009">Actin-binding</keyword>
<dbReference type="AlphaFoldDB" id="A0A8S2Y3M6"/>
<comment type="caution">
    <text evidence="13">The sequence shown here is derived from an EMBL/GenBank/DDBJ whole genome shotgun (WGS) entry which is preliminary data.</text>
</comment>
<evidence type="ECO:0000256" key="11">
    <source>
        <dbReference type="PROSITE-ProRule" id="PRU00782"/>
    </source>
</evidence>
<organism evidence="13 15">
    <name type="scientific">Rotaria magnacalcarata</name>
    <dbReference type="NCBI Taxonomy" id="392030"/>
    <lineage>
        <taxon>Eukaryota</taxon>
        <taxon>Metazoa</taxon>
        <taxon>Spiralia</taxon>
        <taxon>Gnathifera</taxon>
        <taxon>Rotifera</taxon>
        <taxon>Eurotatoria</taxon>
        <taxon>Bdelloidea</taxon>
        <taxon>Philodinida</taxon>
        <taxon>Philodinidae</taxon>
        <taxon>Rotaria</taxon>
    </lineage>
</organism>
<dbReference type="GO" id="GO:0003779">
    <property type="term" value="F:actin binding"/>
    <property type="evidence" value="ECO:0007669"/>
    <property type="project" value="UniProtKB-KW"/>
</dbReference>
<accession>A0A8S2Y3M6</accession>
<dbReference type="GO" id="GO:0016459">
    <property type="term" value="C:myosin complex"/>
    <property type="evidence" value="ECO:0007669"/>
    <property type="project" value="UniProtKB-KW"/>
</dbReference>
<evidence type="ECO:0000256" key="7">
    <source>
        <dbReference type="ARBA" id="ARBA00023123"/>
    </source>
</evidence>
<dbReference type="PANTHER" id="PTHR46256:SF3">
    <property type="entry name" value="MYOSIN MOTOR DOMAIN-CONTAINING PROTEIN"/>
    <property type="match status" value="1"/>
</dbReference>
<evidence type="ECO:0000256" key="2">
    <source>
        <dbReference type="ARBA" id="ARBA00004316"/>
    </source>
</evidence>
<dbReference type="PROSITE" id="PS51456">
    <property type="entry name" value="MYOSIN_MOTOR"/>
    <property type="match status" value="1"/>
</dbReference>
<evidence type="ECO:0000313" key="14">
    <source>
        <dbReference type="EMBL" id="CAF4992205.1"/>
    </source>
</evidence>
<keyword evidence="9" id="KW-0206">Cytoskeleton</keyword>
<evidence type="ECO:0000256" key="1">
    <source>
        <dbReference type="ARBA" id="ARBA00004245"/>
    </source>
</evidence>
<evidence type="ECO:0000313" key="15">
    <source>
        <dbReference type="Proteomes" id="UP000681967"/>
    </source>
</evidence>
<evidence type="ECO:0000256" key="10">
    <source>
        <dbReference type="ARBA" id="ARBA00023273"/>
    </source>
</evidence>
<dbReference type="Pfam" id="PF00063">
    <property type="entry name" value="Myosin_head"/>
    <property type="match status" value="1"/>
</dbReference>
<dbReference type="InterPro" id="IPR036961">
    <property type="entry name" value="Kinesin_motor_dom_sf"/>
</dbReference>
<proteinExistence type="inferred from homology"/>
<evidence type="ECO:0000256" key="4">
    <source>
        <dbReference type="ARBA" id="ARBA00022737"/>
    </source>
</evidence>
<dbReference type="GO" id="GO:0000146">
    <property type="term" value="F:microfilament motor activity"/>
    <property type="evidence" value="ECO:0007669"/>
    <property type="project" value="TreeGrafter"/>
</dbReference>
<evidence type="ECO:0000259" key="12">
    <source>
        <dbReference type="PROSITE" id="PS51456"/>
    </source>
</evidence>
<sequence>MRYRSSIKREQPPHIYALADFTYQAMLHDLDNQYIVISGESGS</sequence>
<name>A0A8S2Y3M6_9BILA</name>
<comment type="similarity">
    <text evidence="11">Belongs to the TRAFAC class myosin-kinesin ATPase superfamily. Myosin family.</text>
</comment>
<gene>
    <name evidence="13" type="ORF">BYL167_LOCUS37342</name>
    <name evidence="14" type="ORF">GIL414_LOCUS56703</name>
</gene>